<evidence type="ECO:0000313" key="7">
    <source>
        <dbReference type="Proteomes" id="UP001228049"/>
    </source>
</evidence>
<accession>A0AAD9B7Y8</accession>
<dbReference type="SUPFAM" id="SSF54160">
    <property type="entry name" value="Chromo domain-like"/>
    <property type="match status" value="1"/>
</dbReference>
<keyword evidence="7" id="KW-1185">Reference proteome</keyword>
<dbReference type="SMART" id="SM00487">
    <property type="entry name" value="DEXDc"/>
    <property type="match status" value="1"/>
</dbReference>
<feature type="domain" description="Chromo" evidence="4">
    <location>
        <begin position="233"/>
        <end position="301"/>
    </location>
</feature>
<evidence type="ECO:0000259" key="5">
    <source>
        <dbReference type="PROSITE" id="PS51192"/>
    </source>
</evidence>
<dbReference type="InterPro" id="IPR023780">
    <property type="entry name" value="Chromo_domain"/>
</dbReference>
<dbReference type="Gene3D" id="2.40.50.40">
    <property type="match status" value="1"/>
</dbReference>
<evidence type="ECO:0000256" key="1">
    <source>
        <dbReference type="ARBA" id="ARBA00004123"/>
    </source>
</evidence>
<feature type="region of interest" description="Disordered" evidence="3">
    <location>
        <begin position="1"/>
        <end position="24"/>
    </location>
</feature>
<feature type="compositionally biased region" description="Low complexity" evidence="3">
    <location>
        <begin position="141"/>
        <end position="155"/>
    </location>
</feature>
<dbReference type="InterPro" id="IPR000953">
    <property type="entry name" value="Chromo/chromo_shadow_dom"/>
</dbReference>
<dbReference type="SUPFAM" id="SSF52540">
    <property type="entry name" value="P-loop containing nucleoside triphosphate hydrolases"/>
    <property type="match status" value="1"/>
</dbReference>
<evidence type="ECO:0000313" key="6">
    <source>
        <dbReference type="EMBL" id="KAK1878835.1"/>
    </source>
</evidence>
<dbReference type="PROSITE" id="PS50013">
    <property type="entry name" value="CHROMO_2"/>
    <property type="match status" value="1"/>
</dbReference>
<dbReference type="InterPro" id="IPR014001">
    <property type="entry name" value="Helicase_ATP-bd"/>
</dbReference>
<dbReference type="PROSITE" id="PS51192">
    <property type="entry name" value="HELICASE_ATP_BIND_1"/>
    <property type="match status" value="1"/>
</dbReference>
<evidence type="ECO:0000256" key="2">
    <source>
        <dbReference type="ARBA" id="ARBA00049360"/>
    </source>
</evidence>
<dbReference type="PANTHER" id="PTHR46850">
    <property type="entry name" value="CHROMODOMAIN-HELICASE-DNA-BINDING PROTEIN 9"/>
    <property type="match status" value="1"/>
</dbReference>
<name>A0AAD9B7Y8_DISEL</name>
<comment type="caution">
    <text evidence="6">The sequence shown here is derived from an EMBL/GenBank/DDBJ whole genome shotgun (WGS) entry which is preliminary data.</text>
</comment>
<feature type="region of interest" description="Disordered" evidence="3">
    <location>
        <begin position="68"/>
        <end position="160"/>
    </location>
</feature>
<dbReference type="FunFam" id="2.40.50.40:FF:000001">
    <property type="entry name" value="chromodomain-helicase-DNA-binding protein 8 isoform X4"/>
    <property type="match status" value="1"/>
</dbReference>
<dbReference type="GO" id="GO:0005634">
    <property type="term" value="C:nucleus"/>
    <property type="evidence" value="ECO:0007669"/>
    <property type="project" value="UniProtKB-SubCell"/>
</dbReference>
<dbReference type="Pfam" id="PF00176">
    <property type="entry name" value="SNF2-rel_dom"/>
    <property type="match status" value="1"/>
</dbReference>
<dbReference type="CDD" id="cd18663">
    <property type="entry name" value="CD2_tandem_CHD5-9_like"/>
    <property type="match status" value="1"/>
</dbReference>
<evidence type="ECO:0000259" key="4">
    <source>
        <dbReference type="PROSITE" id="PS50013"/>
    </source>
</evidence>
<proteinExistence type="predicted"/>
<dbReference type="AlphaFoldDB" id="A0AAD9B7Y8"/>
<dbReference type="InterPro" id="IPR016197">
    <property type="entry name" value="Chromo-like_dom_sf"/>
</dbReference>
<dbReference type="InterPro" id="IPR000330">
    <property type="entry name" value="SNF2_N"/>
</dbReference>
<feature type="domain" description="Helicase ATP-binding" evidence="5">
    <location>
        <begin position="331"/>
        <end position="502"/>
    </location>
</feature>
<feature type="compositionally biased region" description="Basic and acidic residues" evidence="3">
    <location>
        <begin position="125"/>
        <end position="135"/>
    </location>
</feature>
<dbReference type="InterPro" id="IPR027417">
    <property type="entry name" value="P-loop_NTPase"/>
</dbReference>
<comment type="catalytic activity">
    <reaction evidence="2">
        <text>ATP + H2O = ADP + phosphate + H(+)</text>
        <dbReference type="Rhea" id="RHEA:13065"/>
        <dbReference type="ChEBI" id="CHEBI:15377"/>
        <dbReference type="ChEBI" id="CHEBI:15378"/>
        <dbReference type="ChEBI" id="CHEBI:30616"/>
        <dbReference type="ChEBI" id="CHEBI:43474"/>
        <dbReference type="ChEBI" id="CHEBI:456216"/>
    </reaction>
</comment>
<sequence length="502" mass="57506">MKGVKSETMKTLRGREGRRQPSGGVCVCVCPDGSSVWRPARGTGAGHMTSRYHGDAKGSVWYINSKKAESEGGASAAKKESKRKREPSVSDEVEVKSPPPSAPEDEDDDGVQKRRSSRQVKRKRYTEDLEFKITDDDSGDDSTTPKSPSSSQQQDVAEVEGPVVEKIMVKRITKKQPLLSWPNSYLHCRWADLEELEKDKRIHQKVKRFRAKQLLLNSFITEMDDEPFNPDYVEVDRVLDVSESPDENEETVTLYLVKWCSLPYEDSTWELKADIDQSKIDDYELIAARTPNTKRVERPPAAEWKKLEGSMDYRNSNELREYQLEGLNWLTFNWYNSRNCILADEMGLGKTIQSITFLFEIFKMGIQGPFLVIAPLSTIPNWEREFRTWTELNAVVYHGSQASRKTIQAYEMYHRDSQGKVIKGAYRFHAVITTFEMILTDCPELRNVNWRCVVIDEAHRLKNRNCKLLEGLKMMDMVSGGQGKKNRVASGRYQLSLGLFDT</sequence>
<comment type="subcellular location">
    <subcellularLocation>
        <location evidence="1">Nucleus</location>
    </subcellularLocation>
</comment>
<evidence type="ECO:0000256" key="3">
    <source>
        <dbReference type="SAM" id="MobiDB-lite"/>
    </source>
</evidence>
<protein>
    <submittedName>
        <fullName evidence="6">Chromodomain-helicase-DNA-binding protein 7</fullName>
    </submittedName>
</protein>
<organism evidence="6 7">
    <name type="scientific">Dissostichus eleginoides</name>
    <name type="common">Patagonian toothfish</name>
    <name type="synonym">Dissostichus amissus</name>
    <dbReference type="NCBI Taxonomy" id="100907"/>
    <lineage>
        <taxon>Eukaryota</taxon>
        <taxon>Metazoa</taxon>
        <taxon>Chordata</taxon>
        <taxon>Craniata</taxon>
        <taxon>Vertebrata</taxon>
        <taxon>Euteleostomi</taxon>
        <taxon>Actinopterygii</taxon>
        <taxon>Neopterygii</taxon>
        <taxon>Teleostei</taxon>
        <taxon>Neoteleostei</taxon>
        <taxon>Acanthomorphata</taxon>
        <taxon>Eupercaria</taxon>
        <taxon>Perciformes</taxon>
        <taxon>Notothenioidei</taxon>
        <taxon>Nototheniidae</taxon>
        <taxon>Dissostichus</taxon>
    </lineage>
</organism>
<dbReference type="Proteomes" id="UP001228049">
    <property type="component" value="Unassembled WGS sequence"/>
</dbReference>
<feature type="compositionally biased region" description="Basic and acidic residues" evidence="3">
    <location>
        <begin position="1"/>
        <end position="19"/>
    </location>
</feature>
<dbReference type="InterPro" id="IPR051493">
    <property type="entry name" value="CHD"/>
</dbReference>
<feature type="compositionally biased region" description="Basic residues" evidence="3">
    <location>
        <begin position="113"/>
        <end position="124"/>
    </location>
</feature>
<dbReference type="PANTHER" id="PTHR46850:SF1">
    <property type="entry name" value="CHROMODOMAIN-HELICASE-DNA-BINDING PROTEIN 9"/>
    <property type="match status" value="1"/>
</dbReference>
<gene>
    <name evidence="6" type="ORF">KUDE01_026958</name>
</gene>
<dbReference type="EMBL" id="JASDAP010000026">
    <property type="protein sequence ID" value="KAK1878835.1"/>
    <property type="molecule type" value="Genomic_DNA"/>
</dbReference>
<dbReference type="Pfam" id="PF00385">
    <property type="entry name" value="Chromo"/>
    <property type="match status" value="1"/>
</dbReference>
<dbReference type="SMART" id="SM00298">
    <property type="entry name" value="CHROMO"/>
    <property type="match status" value="2"/>
</dbReference>
<dbReference type="GO" id="GO:0005524">
    <property type="term" value="F:ATP binding"/>
    <property type="evidence" value="ECO:0007669"/>
    <property type="project" value="InterPro"/>
</dbReference>
<reference evidence="6" key="1">
    <citation type="submission" date="2023-04" db="EMBL/GenBank/DDBJ databases">
        <title>Chromosome-level genome of Chaenocephalus aceratus.</title>
        <authorList>
            <person name="Park H."/>
        </authorList>
    </citation>
    <scope>NUCLEOTIDE SEQUENCE</scope>
    <source>
        <strain evidence="6">DE</strain>
        <tissue evidence="6">Muscle</tissue>
    </source>
</reference>
<dbReference type="InterPro" id="IPR038718">
    <property type="entry name" value="SNF2-like_sf"/>
</dbReference>
<dbReference type="Gene3D" id="3.40.50.10810">
    <property type="entry name" value="Tandem AAA-ATPase domain"/>
    <property type="match status" value="1"/>
</dbReference>